<reference evidence="5" key="1">
    <citation type="journal article" date="2021" name="PeerJ">
        <title>Extensive microbial diversity within the chicken gut microbiome revealed by metagenomics and culture.</title>
        <authorList>
            <person name="Gilroy R."/>
            <person name="Ravi A."/>
            <person name="Getino M."/>
            <person name="Pursley I."/>
            <person name="Horton D.L."/>
            <person name="Alikhan N.F."/>
            <person name="Baker D."/>
            <person name="Gharbi K."/>
            <person name="Hall N."/>
            <person name="Watson M."/>
            <person name="Adriaenssens E.M."/>
            <person name="Foster-Nyarko E."/>
            <person name="Jarju S."/>
            <person name="Secka A."/>
            <person name="Antonio M."/>
            <person name="Oren A."/>
            <person name="Chaudhuri R.R."/>
            <person name="La Ragione R."/>
            <person name="Hildebrand F."/>
            <person name="Pallen M.J."/>
        </authorList>
    </citation>
    <scope>NUCLEOTIDE SEQUENCE</scope>
    <source>
        <strain evidence="5">ChiBcec16_6824</strain>
    </source>
</reference>
<evidence type="ECO:0000256" key="3">
    <source>
        <dbReference type="SAM" id="Phobius"/>
    </source>
</evidence>
<dbReference type="InterPro" id="IPR001387">
    <property type="entry name" value="Cro/C1-type_HTH"/>
</dbReference>
<keyword evidence="3" id="KW-1133">Transmembrane helix</keyword>
<dbReference type="PANTHER" id="PTHR46558:SF4">
    <property type="entry name" value="DNA-BIDING PHAGE PROTEIN"/>
    <property type="match status" value="1"/>
</dbReference>
<dbReference type="Gene3D" id="1.10.260.40">
    <property type="entry name" value="lambda repressor-like DNA-binding domains"/>
    <property type="match status" value="1"/>
</dbReference>
<evidence type="ECO:0000256" key="1">
    <source>
        <dbReference type="ARBA" id="ARBA00023125"/>
    </source>
</evidence>
<feature type="region of interest" description="Disordered" evidence="2">
    <location>
        <begin position="77"/>
        <end position="103"/>
    </location>
</feature>
<dbReference type="PROSITE" id="PS50943">
    <property type="entry name" value="HTH_CROC1"/>
    <property type="match status" value="1"/>
</dbReference>
<dbReference type="SMART" id="SM00530">
    <property type="entry name" value="HTH_XRE"/>
    <property type="match status" value="1"/>
</dbReference>
<name>A0A9D2C049_9FIRM</name>
<keyword evidence="3" id="KW-0812">Transmembrane</keyword>
<sequence length="163" mass="18209">MEEAVLFCEKIALLRKEKGLSQLEVAEKLNVSRQAISRWEVGAAMPSTDNLKYLGELYGVPVDVLLDDGQDLQAWREAQQKREQEPSDRPPETEHRAASRPSEKRKWMVAAIAAAALTIGIAFGIWIGMAASPSTTKDDDAPIEELKKDRVDLQDETQFSIGW</sequence>
<keyword evidence="1" id="KW-0238">DNA-binding</keyword>
<reference evidence="5" key="2">
    <citation type="submission" date="2021-04" db="EMBL/GenBank/DDBJ databases">
        <authorList>
            <person name="Gilroy R."/>
        </authorList>
    </citation>
    <scope>NUCLEOTIDE SEQUENCE</scope>
    <source>
        <strain evidence="5">ChiBcec16_6824</strain>
    </source>
</reference>
<feature type="domain" description="HTH cro/C1-type" evidence="4">
    <location>
        <begin position="11"/>
        <end position="65"/>
    </location>
</feature>
<feature type="compositionally biased region" description="Basic and acidic residues" evidence="2">
    <location>
        <begin position="78"/>
        <end position="103"/>
    </location>
</feature>
<dbReference type="AlphaFoldDB" id="A0A9D2C049"/>
<evidence type="ECO:0000313" key="6">
    <source>
        <dbReference type="Proteomes" id="UP000823868"/>
    </source>
</evidence>
<keyword evidence="3" id="KW-0472">Membrane</keyword>
<organism evidence="5 6">
    <name type="scientific">Candidatus Flavonifractor merdigallinarum</name>
    <dbReference type="NCBI Taxonomy" id="2838589"/>
    <lineage>
        <taxon>Bacteria</taxon>
        <taxon>Bacillati</taxon>
        <taxon>Bacillota</taxon>
        <taxon>Clostridia</taxon>
        <taxon>Eubacteriales</taxon>
        <taxon>Oscillospiraceae</taxon>
        <taxon>Flavonifractor</taxon>
    </lineage>
</organism>
<evidence type="ECO:0000259" key="4">
    <source>
        <dbReference type="PROSITE" id="PS50943"/>
    </source>
</evidence>
<protein>
    <submittedName>
        <fullName evidence="5">Helix-turn-helix domain-containing protein</fullName>
    </submittedName>
</protein>
<dbReference type="EMBL" id="DXDX01000208">
    <property type="protein sequence ID" value="HIY22518.1"/>
    <property type="molecule type" value="Genomic_DNA"/>
</dbReference>
<dbReference type="PANTHER" id="PTHR46558">
    <property type="entry name" value="TRACRIPTIONAL REGULATORY PROTEIN-RELATED-RELATED"/>
    <property type="match status" value="1"/>
</dbReference>
<dbReference type="GO" id="GO:0003677">
    <property type="term" value="F:DNA binding"/>
    <property type="evidence" value="ECO:0007669"/>
    <property type="project" value="UniProtKB-KW"/>
</dbReference>
<dbReference type="Proteomes" id="UP000823868">
    <property type="component" value="Unassembled WGS sequence"/>
</dbReference>
<evidence type="ECO:0000256" key="2">
    <source>
        <dbReference type="SAM" id="MobiDB-lite"/>
    </source>
</evidence>
<proteinExistence type="predicted"/>
<dbReference type="SUPFAM" id="SSF47413">
    <property type="entry name" value="lambda repressor-like DNA-binding domains"/>
    <property type="match status" value="1"/>
</dbReference>
<comment type="caution">
    <text evidence="5">The sequence shown here is derived from an EMBL/GenBank/DDBJ whole genome shotgun (WGS) entry which is preliminary data.</text>
</comment>
<accession>A0A9D2C049</accession>
<dbReference type="CDD" id="cd00093">
    <property type="entry name" value="HTH_XRE"/>
    <property type="match status" value="1"/>
</dbReference>
<dbReference type="Pfam" id="PF01381">
    <property type="entry name" value="HTH_3"/>
    <property type="match status" value="1"/>
</dbReference>
<feature type="transmembrane region" description="Helical" evidence="3">
    <location>
        <begin position="107"/>
        <end position="129"/>
    </location>
</feature>
<evidence type="ECO:0000313" key="5">
    <source>
        <dbReference type="EMBL" id="HIY22518.1"/>
    </source>
</evidence>
<dbReference type="InterPro" id="IPR010982">
    <property type="entry name" value="Lambda_DNA-bd_dom_sf"/>
</dbReference>
<gene>
    <name evidence="5" type="ORF">H9841_11540</name>
</gene>